<dbReference type="RefSeq" id="WP_051527706.1">
    <property type="nucleotide sequence ID" value="NZ_JBHLZN010000001.1"/>
</dbReference>
<evidence type="ECO:0000256" key="2">
    <source>
        <dbReference type="ARBA" id="ARBA00008520"/>
    </source>
</evidence>
<evidence type="ECO:0000313" key="4">
    <source>
        <dbReference type="EMBL" id="MFB9885296.1"/>
    </source>
</evidence>
<proteinExistence type="inferred from homology"/>
<name>A0ABV5Z7P1_9GAMM</name>
<feature type="compositionally biased region" description="Low complexity" evidence="3">
    <location>
        <begin position="62"/>
        <end position="71"/>
    </location>
</feature>
<dbReference type="InterPro" id="IPR006311">
    <property type="entry name" value="TAT_signal"/>
</dbReference>
<dbReference type="SUPFAM" id="SSF53850">
    <property type="entry name" value="Periplasmic binding protein-like II"/>
    <property type="match status" value="1"/>
</dbReference>
<comment type="similarity">
    <text evidence="2">Belongs to the bacterial solute-binding protein 1 family.</text>
</comment>
<sequence length="504" mass="55852">MRSPLPFPPARLTQAADDFLAGRISRRRFLQHCSHAGISLPLLSLAGCSAPTDESESADITSEQSASQQSSDQHHFLKEVGSGFKQTKLRIVTEDTPPSVATKRLAEKEFTPLTGIEIEWDLLPLDQVLARLVADTSRASGVHDLFYLDQAWVGRFLPHTLNHFKLLSNKELAYPDYNFADILPPLIENVGSYQGQLVGIPYDIPIFIMMYRRDLFDQLKLPLPTTLAQYKQTLALIQHARLPGLFPTTMQWKSGHYSLECNMTTWLWAHGGSIFRSDGRCALDDEQAYAGLAYMMELAHFAPPEVTTWDWFGEAQSFADGRAAMYISWGEFFSSFDDDKHSKIAGLAEAAPCPQELALRPASACGFGETPGISHQGGSCLSISRYSRSPQAAWVFLQWATSSDITTRSNLTGGSASPIRFSNYSDPRTLARQRIGPGTTRHFPIVQDAILNRMGTEPHLPGWAELATQIFAVELGKMTTGQQDIETTMKNMCQAANRAVDDGE</sequence>
<accession>A0ABV5Z7P1</accession>
<gene>
    <name evidence="4" type="ORF">ACFFLH_02555</name>
</gene>
<reference evidence="4 5" key="1">
    <citation type="submission" date="2024-09" db="EMBL/GenBank/DDBJ databases">
        <authorList>
            <person name="Sun Q."/>
            <person name="Mori K."/>
        </authorList>
    </citation>
    <scope>NUCLEOTIDE SEQUENCE [LARGE SCALE GENOMIC DNA]</scope>
    <source>
        <strain evidence="4 5">ATCC 51285</strain>
    </source>
</reference>
<comment type="subcellular location">
    <subcellularLocation>
        <location evidence="1">Periplasm</location>
    </subcellularLocation>
</comment>
<keyword evidence="5" id="KW-1185">Reference proteome</keyword>
<dbReference type="PANTHER" id="PTHR43649:SF12">
    <property type="entry name" value="DIACETYLCHITOBIOSE BINDING PROTEIN DASA"/>
    <property type="match status" value="1"/>
</dbReference>
<evidence type="ECO:0000256" key="1">
    <source>
        <dbReference type="ARBA" id="ARBA00004418"/>
    </source>
</evidence>
<evidence type="ECO:0000256" key="3">
    <source>
        <dbReference type="SAM" id="MobiDB-lite"/>
    </source>
</evidence>
<dbReference type="PANTHER" id="PTHR43649">
    <property type="entry name" value="ARABINOSE-BINDING PROTEIN-RELATED"/>
    <property type="match status" value="1"/>
</dbReference>
<evidence type="ECO:0000313" key="5">
    <source>
        <dbReference type="Proteomes" id="UP001589628"/>
    </source>
</evidence>
<dbReference type="Gene3D" id="3.40.190.10">
    <property type="entry name" value="Periplasmic binding protein-like II"/>
    <property type="match status" value="2"/>
</dbReference>
<organism evidence="4 5">
    <name type="scientific">Balneatrix alpica</name>
    <dbReference type="NCBI Taxonomy" id="75684"/>
    <lineage>
        <taxon>Bacteria</taxon>
        <taxon>Pseudomonadati</taxon>
        <taxon>Pseudomonadota</taxon>
        <taxon>Gammaproteobacteria</taxon>
        <taxon>Oceanospirillales</taxon>
        <taxon>Balneatrichaceae</taxon>
        <taxon>Balneatrix</taxon>
    </lineage>
</organism>
<dbReference type="Pfam" id="PF13416">
    <property type="entry name" value="SBP_bac_8"/>
    <property type="match status" value="1"/>
</dbReference>
<dbReference type="Proteomes" id="UP001589628">
    <property type="component" value="Unassembled WGS sequence"/>
</dbReference>
<feature type="region of interest" description="Disordered" evidence="3">
    <location>
        <begin position="53"/>
        <end position="72"/>
    </location>
</feature>
<comment type="caution">
    <text evidence="4">The sequence shown here is derived from an EMBL/GenBank/DDBJ whole genome shotgun (WGS) entry which is preliminary data.</text>
</comment>
<protein>
    <submittedName>
        <fullName evidence="4">ABC transporter substrate-binding protein</fullName>
    </submittedName>
</protein>
<dbReference type="EMBL" id="JBHLZN010000001">
    <property type="protein sequence ID" value="MFB9885296.1"/>
    <property type="molecule type" value="Genomic_DNA"/>
</dbReference>
<dbReference type="InterPro" id="IPR050490">
    <property type="entry name" value="Bact_solute-bd_prot1"/>
</dbReference>
<dbReference type="InterPro" id="IPR006059">
    <property type="entry name" value="SBP"/>
</dbReference>
<dbReference type="PROSITE" id="PS51318">
    <property type="entry name" value="TAT"/>
    <property type="match status" value="1"/>
</dbReference>